<dbReference type="OrthoDB" id="2035251at2"/>
<dbReference type="InterPro" id="IPR046142">
    <property type="entry name" value="DUF6144"/>
</dbReference>
<name>A0A4R8MB35_9BACT</name>
<accession>A0A4R8MB35</accession>
<evidence type="ECO:0000313" key="1">
    <source>
        <dbReference type="EMBL" id="TDY62919.1"/>
    </source>
</evidence>
<proteinExistence type="predicted"/>
<keyword evidence="2" id="KW-1185">Reference proteome</keyword>
<comment type="caution">
    <text evidence="1">The sequence shown here is derived from an EMBL/GenBank/DDBJ whole genome shotgun (WGS) entry which is preliminary data.</text>
</comment>
<sequence length="183" mass="20264">MFDVRKLQEQVIFEAVKAAGGEEAAEKIVFGDSGEAVSEDNAAWVKGTMARLEREFDRETVKRIRRSCQCGYGMDERIEFAKGLVASSSSMEEFAAGKGAKESGLSCVDGELYLQFPFCPCPMLADVDRLETDTWCQCTTGYSKVLFECAFGCEVDVELLKSVKMGDDVCLMKITPRGEVWKS</sequence>
<dbReference type="AlphaFoldDB" id="A0A4R8MB35"/>
<organism evidence="1 2">
    <name type="scientific">Aminivibrio pyruvatiphilus</name>
    <dbReference type="NCBI Taxonomy" id="1005740"/>
    <lineage>
        <taxon>Bacteria</taxon>
        <taxon>Thermotogati</taxon>
        <taxon>Synergistota</taxon>
        <taxon>Synergistia</taxon>
        <taxon>Synergistales</taxon>
        <taxon>Aminobacteriaceae</taxon>
        <taxon>Aminivibrio</taxon>
    </lineage>
</organism>
<dbReference type="RefSeq" id="WP_133956556.1">
    <property type="nucleotide sequence ID" value="NZ_SORI01000003.1"/>
</dbReference>
<evidence type="ECO:0008006" key="3">
    <source>
        <dbReference type="Google" id="ProtNLM"/>
    </source>
</evidence>
<dbReference type="Proteomes" id="UP000295066">
    <property type="component" value="Unassembled WGS sequence"/>
</dbReference>
<protein>
    <recommendedName>
        <fullName evidence="3">L-2-amino-thiazoline-4-carboxylic acid hydrolase-like protein</fullName>
    </recommendedName>
</protein>
<reference evidence="1 2" key="1">
    <citation type="submission" date="2019-03" db="EMBL/GenBank/DDBJ databases">
        <title>Genomic Encyclopedia of Type Strains, Phase IV (KMG-IV): sequencing the most valuable type-strain genomes for metagenomic binning, comparative biology and taxonomic classification.</title>
        <authorList>
            <person name="Goeker M."/>
        </authorList>
    </citation>
    <scope>NUCLEOTIDE SEQUENCE [LARGE SCALE GENOMIC DNA]</scope>
    <source>
        <strain evidence="1 2">DSM 25964</strain>
    </source>
</reference>
<gene>
    <name evidence="1" type="ORF">C8D99_103139</name>
</gene>
<evidence type="ECO:0000313" key="2">
    <source>
        <dbReference type="Proteomes" id="UP000295066"/>
    </source>
</evidence>
<dbReference type="EMBL" id="SORI01000003">
    <property type="protein sequence ID" value="TDY62919.1"/>
    <property type="molecule type" value="Genomic_DNA"/>
</dbReference>
<dbReference type="Pfam" id="PF19641">
    <property type="entry name" value="DUF6144"/>
    <property type="match status" value="1"/>
</dbReference>